<dbReference type="PANTHER" id="PTHR15162">
    <property type="entry name" value="ASPARTOACYLASE"/>
    <property type="match status" value="1"/>
</dbReference>
<evidence type="ECO:0000256" key="3">
    <source>
        <dbReference type="ARBA" id="ARBA00022801"/>
    </source>
</evidence>
<gene>
    <name evidence="5 9" type="primary">astE</name>
    <name evidence="9" type="ORF">GCM10009111_33010</name>
</gene>
<dbReference type="InterPro" id="IPR050178">
    <property type="entry name" value="AspA/AstE_fam"/>
</dbReference>
<dbReference type="SUPFAM" id="SSF53187">
    <property type="entry name" value="Zn-dependent exopeptidases"/>
    <property type="match status" value="1"/>
</dbReference>
<evidence type="ECO:0000259" key="8">
    <source>
        <dbReference type="Pfam" id="PF24827"/>
    </source>
</evidence>
<feature type="binding site" evidence="5">
    <location>
        <position position="98"/>
    </location>
    <ligand>
        <name>Zn(2+)</name>
        <dbReference type="ChEBI" id="CHEBI:29105"/>
    </ligand>
</feature>
<accession>A0ABP3WKS5</accession>
<evidence type="ECO:0000259" key="7">
    <source>
        <dbReference type="Pfam" id="PF04952"/>
    </source>
</evidence>
<dbReference type="InterPro" id="IPR055438">
    <property type="entry name" value="AstE_AspA_cat"/>
</dbReference>
<evidence type="ECO:0000256" key="6">
    <source>
        <dbReference type="NCBIfam" id="TIGR03242"/>
    </source>
</evidence>
<keyword evidence="3 5" id="KW-0378">Hydrolase</keyword>
<keyword evidence="4 5" id="KW-0862">Zinc</keyword>
<feature type="binding site" evidence="5">
    <location>
        <position position="101"/>
    </location>
    <ligand>
        <name>Zn(2+)</name>
        <dbReference type="ChEBI" id="CHEBI:29105"/>
    </ligand>
</feature>
<evidence type="ECO:0000256" key="2">
    <source>
        <dbReference type="ARBA" id="ARBA00022723"/>
    </source>
</evidence>
<name>A0ABP3WKS5_9GAMM</name>
<comment type="caution">
    <text evidence="9">The sequence shown here is derived from an EMBL/GenBank/DDBJ whole genome shotgun (WGS) entry which is preliminary data.</text>
</comment>
<dbReference type="RefSeq" id="WP_343818917.1">
    <property type="nucleotide sequence ID" value="NZ_BAAAFA010000013.1"/>
</dbReference>
<dbReference type="InterPro" id="IPR007036">
    <property type="entry name" value="Aste_AspA_hybrid_dom"/>
</dbReference>
<feature type="domain" description="Succinylglutamate desuccinylase/Aspartoacylase catalytic" evidence="8">
    <location>
        <begin position="89"/>
        <end position="293"/>
    </location>
</feature>
<evidence type="ECO:0000256" key="1">
    <source>
        <dbReference type="ARBA" id="ARBA00022503"/>
    </source>
</evidence>
<comment type="function">
    <text evidence="5">Transforms N(2)-succinylglutamate into succinate and glutamate.</text>
</comment>
<dbReference type="PANTHER" id="PTHR15162:SF7">
    <property type="entry name" value="SUCCINYLGLUTAMATE DESUCCINYLASE"/>
    <property type="match status" value="1"/>
</dbReference>
<organism evidence="9 10">
    <name type="scientific">Colwellia asteriadis</name>
    <dbReference type="NCBI Taxonomy" id="517723"/>
    <lineage>
        <taxon>Bacteria</taxon>
        <taxon>Pseudomonadati</taxon>
        <taxon>Pseudomonadota</taxon>
        <taxon>Gammaproteobacteria</taxon>
        <taxon>Alteromonadales</taxon>
        <taxon>Colwelliaceae</taxon>
        <taxon>Colwellia</taxon>
    </lineage>
</organism>
<feature type="domain" description="AstE/AspA barrel-sandwich hybrid" evidence="7">
    <location>
        <begin position="309"/>
        <end position="381"/>
    </location>
</feature>
<evidence type="ECO:0000313" key="10">
    <source>
        <dbReference type="Proteomes" id="UP001500021"/>
    </source>
</evidence>
<dbReference type="Pfam" id="PF24827">
    <property type="entry name" value="AstE_AspA_cat"/>
    <property type="match status" value="1"/>
</dbReference>
<reference evidence="10" key="1">
    <citation type="journal article" date="2019" name="Int. J. Syst. Evol. Microbiol.">
        <title>The Global Catalogue of Microorganisms (GCM) 10K type strain sequencing project: providing services to taxonomists for standard genome sequencing and annotation.</title>
        <authorList>
            <consortium name="The Broad Institute Genomics Platform"/>
            <consortium name="The Broad Institute Genome Sequencing Center for Infectious Disease"/>
            <person name="Wu L."/>
            <person name="Ma J."/>
        </authorList>
    </citation>
    <scope>NUCLEOTIDE SEQUENCE [LARGE SCALE GENOMIC DNA]</scope>
    <source>
        <strain evidence="10">JCM 15608</strain>
    </source>
</reference>
<comment type="similarity">
    <text evidence="5">Belongs to the AspA/AstE family. Succinylglutamate desuccinylase subfamily.</text>
</comment>
<dbReference type="CDD" id="cd03855">
    <property type="entry name" value="M14_ASTE"/>
    <property type="match status" value="1"/>
</dbReference>
<comment type="cofactor">
    <cofactor evidence="5">
        <name>Zn(2+)</name>
        <dbReference type="ChEBI" id="CHEBI:29105"/>
    </cofactor>
    <text evidence="5">Binds 1 zinc ion per subunit.</text>
</comment>
<dbReference type="NCBIfam" id="TIGR03242">
    <property type="entry name" value="arg_catab_astE"/>
    <property type="match status" value="1"/>
</dbReference>
<feature type="active site" evidence="5">
    <location>
        <position position="268"/>
    </location>
</feature>
<comment type="catalytic activity">
    <reaction evidence="5">
        <text>N-succinyl-L-glutamate + H2O = L-glutamate + succinate</text>
        <dbReference type="Rhea" id="RHEA:15169"/>
        <dbReference type="ChEBI" id="CHEBI:15377"/>
        <dbReference type="ChEBI" id="CHEBI:29985"/>
        <dbReference type="ChEBI" id="CHEBI:30031"/>
        <dbReference type="ChEBI" id="CHEBI:58763"/>
        <dbReference type="EC" id="3.5.1.96"/>
    </reaction>
</comment>
<dbReference type="InterPro" id="IPR016681">
    <property type="entry name" value="SuccinylGlu_desuccinylase"/>
</dbReference>
<dbReference type="HAMAP" id="MF_00767">
    <property type="entry name" value="Arg_catab_AstE"/>
    <property type="match status" value="1"/>
</dbReference>
<evidence type="ECO:0000313" key="9">
    <source>
        <dbReference type="EMBL" id="GAA0823385.1"/>
    </source>
</evidence>
<sequence>MVAHTISQQFTANSSELFKNTFRLFIKNGDFLGLTRQFEHSFDHKFSDDLSSLTYRVTAATATLIDTGVLLIEPDSLLTAGHDKATFNKNIIISSGIHGNETAPIEIVQQIVNDIIQGKTQVKHRTLFIIGNPVSMNIAKRFQSENLNRLFCGKHQSITPCYEKYRAEKLEQYVTDFFTAKSSITDVEDSSTDKQAKNYHYDLHTAIRSSKYEKFAIYPYQGDKPWDKEQLTFMAACGVNTILFGHAPSGTFSYFSSANFSAHAFTVELGKVKAFGENDMQNFTAMYSNLTRLVSAQSISLDLFDNSNFALFNVLNDITKHSDDFKLLIDNDVKNFTSYPIGTQLSSDNGNDYITRVDGESIVFPNANVGIGQRAALMVAPCKL</sequence>
<dbReference type="Proteomes" id="UP001500021">
    <property type="component" value="Unassembled WGS sequence"/>
</dbReference>
<dbReference type="PIRSF" id="PIRSF017020">
    <property type="entry name" value="AstE"/>
    <property type="match status" value="1"/>
</dbReference>
<dbReference type="NCBIfam" id="NF003706">
    <property type="entry name" value="PRK05324.1"/>
    <property type="match status" value="1"/>
</dbReference>
<comment type="pathway">
    <text evidence="5">Amino-acid degradation; L-arginine degradation via AST pathway; L-glutamate and succinate from L-arginine: step 5/5.</text>
</comment>
<keyword evidence="1 5" id="KW-0056">Arginine metabolism</keyword>
<dbReference type="EC" id="3.5.1.96" evidence="5 6"/>
<feature type="binding site" evidence="5">
    <location>
        <position position="204"/>
    </location>
    <ligand>
        <name>Zn(2+)</name>
        <dbReference type="ChEBI" id="CHEBI:29105"/>
    </ligand>
</feature>
<proteinExistence type="inferred from homology"/>
<dbReference type="Pfam" id="PF04952">
    <property type="entry name" value="AstE_AspA_hybrid"/>
    <property type="match status" value="1"/>
</dbReference>
<evidence type="ECO:0000256" key="4">
    <source>
        <dbReference type="ARBA" id="ARBA00022833"/>
    </source>
</evidence>
<evidence type="ECO:0000256" key="5">
    <source>
        <dbReference type="HAMAP-Rule" id="MF_00767"/>
    </source>
</evidence>
<dbReference type="Gene3D" id="3.40.630.10">
    <property type="entry name" value="Zn peptidases"/>
    <property type="match status" value="1"/>
</dbReference>
<dbReference type="EMBL" id="BAAAFA010000013">
    <property type="protein sequence ID" value="GAA0823385.1"/>
    <property type="molecule type" value="Genomic_DNA"/>
</dbReference>
<keyword evidence="2 5" id="KW-0479">Metal-binding</keyword>
<keyword evidence="10" id="KW-1185">Reference proteome</keyword>
<protein>
    <recommendedName>
        <fullName evidence="5 6">Succinylglutamate desuccinylase</fullName>
        <ecNumber evidence="5 6">3.5.1.96</ecNumber>
    </recommendedName>
</protein>